<dbReference type="Proteomes" id="UP000042958">
    <property type="component" value="Unassembled WGS sequence"/>
</dbReference>
<evidence type="ECO:0000313" key="3">
    <source>
        <dbReference type="EMBL" id="CEJ60737.1"/>
    </source>
</evidence>
<protein>
    <submittedName>
        <fullName evidence="3">Uncharacterized protein</fullName>
    </submittedName>
</protein>
<gene>
    <name evidence="3" type="ORF">PMG11_09300</name>
</gene>
<name>A0A0F7U0D2_PENBI</name>
<dbReference type="OrthoDB" id="4368889at2759"/>
<organism evidence="3 4">
    <name type="scientific">Penicillium brasilianum</name>
    <dbReference type="NCBI Taxonomy" id="104259"/>
    <lineage>
        <taxon>Eukaryota</taxon>
        <taxon>Fungi</taxon>
        <taxon>Dikarya</taxon>
        <taxon>Ascomycota</taxon>
        <taxon>Pezizomycotina</taxon>
        <taxon>Eurotiomycetes</taxon>
        <taxon>Eurotiomycetidae</taxon>
        <taxon>Eurotiales</taxon>
        <taxon>Aspergillaceae</taxon>
        <taxon>Penicillium</taxon>
    </lineage>
</organism>
<dbReference type="AlphaFoldDB" id="A0A0F7U0D2"/>
<feature type="compositionally biased region" description="Low complexity" evidence="1">
    <location>
        <begin position="206"/>
        <end position="220"/>
    </location>
</feature>
<feature type="transmembrane region" description="Helical" evidence="2">
    <location>
        <begin position="106"/>
        <end position="123"/>
    </location>
</feature>
<keyword evidence="4" id="KW-1185">Reference proteome</keyword>
<sequence>MYLSGLEYLASQSVCILGTRHPNEIFHPVFRIALHSCPVGTKRKKGLGYKSRIIAPLGSLPSSHPPFLDRTHSFYNLYKIIHLATIFDIIFITRIILSIINMARFSLSFFSVFLVLAAFAMSMPTKREQSPGLGLGNLFTPLQDAVKSVESLGNKDANNQKSQAQSAQPPKQVPTPVQQKVDEKQAIAETPAPTPTEKGLYSGNFQTPTTTHTSHATSQPNELGKIPIVGGLLGGTGLGI</sequence>
<feature type="transmembrane region" description="Helical" evidence="2">
    <location>
        <begin position="80"/>
        <end position="100"/>
    </location>
</feature>
<keyword evidence="2" id="KW-1133">Transmembrane helix</keyword>
<feature type="region of interest" description="Disordered" evidence="1">
    <location>
        <begin position="155"/>
        <end position="230"/>
    </location>
</feature>
<reference evidence="4" key="1">
    <citation type="journal article" date="2015" name="Genome Announc.">
        <title>Draft genome sequence of the fungus Penicillium brasilianum MG11.</title>
        <authorList>
            <person name="Horn F."/>
            <person name="Linde J."/>
            <person name="Mattern D.J."/>
            <person name="Walther G."/>
            <person name="Guthke R."/>
            <person name="Brakhage A.A."/>
            <person name="Valiante V."/>
        </authorList>
    </citation>
    <scope>NUCLEOTIDE SEQUENCE [LARGE SCALE GENOMIC DNA]</scope>
    <source>
        <strain evidence="4">MG11</strain>
    </source>
</reference>
<keyword evidence="2" id="KW-0472">Membrane</keyword>
<evidence type="ECO:0000256" key="1">
    <source>
        <dbReference type="SAM" id="MobiDB-lite"/>
    </source>
</evidence>
<accession>A0A0F7U0D2</accession>
<proteinExistence type="predicted"/>
<feature type="compositionally biased region" description="Low complexity" evidence="1">
    <location>
        <begin position="159"/>
        <end position="179"/>
    </location>
</feature>
<keyword evidence="2" id="KW-0812">Transmembrane</keyword>
<evidence type="ECO:0000256" key="2">
    <source>
        <dbReference type="SAM" id="Phobius"/>
    </source>
</evidence>
<evidence type="ECO:0000313" key="4">
    <source>
        <dbReference type="Proteomes" id="UP000042958"/>
    </source>
</evidence>
<dbReference type="EMBL" id="CDHK01000009">
    <property type="protein sequence ID" value="CEJ60737.1"/>
    <property type="molecule type" value="Genomic_DNA"/>
</dbReference>